<gene>
    <name evidence="1" type="ORF">VIN01S_35210</name>
</gene>
<proteinExistence type="predicted"/>
<evidence type="ECO:0000313" key="2">
    <source>
        <dbReference type="Proteomes" id="UP000318717"/>
    </source>
</evidence>
<comment type="caution">
    <text evidence="1">The sequence shown here is derived from an EMBL/GenBank/DDBJ whole genome shotgun (WGS) entry which is preliminary data.</text>
</comment>
<name>A0A4Y3HZY0_9VIBR</name>
<organism evidence="1 2">
    <name type="scientific">Vibrio inusitatus NBRC 102082</name>
    <dbReference type="NCBI Taxonomy" id="1219070"/>
    <lineage>
        <taxon>Bacteria</taxon>
        <taxon>Pseudomonadati</taxon>
        <taxon>Pseudomonadota</taxon>
        <taxon>Gammaproteobacteria</taxon>
        <taxon>Vibrionales</taxon>
        <taxon>Vibrionaceae</taxon>
        <taxon>Vibrio</taxon>
    </lineage>
</organism>
<dbReference type="PROSITE" id="PS51257">
    <property type="entry name" value="PROKAR_LIPOPROTEIN"/>
    <property type="match status" value="1"/>
</dbReference>
<keyword evidence="2" id="KW-1185">Reference proteome</keyword>
<protein>
    <recommendedName>
        <fullName evidence="3">Lipoprotein</fullName>
    </recommendedName>
</protein>
<evidence type="ECO:0000313" key="1">
    <source>
        <dbReference type="EMBL" id="GEA52717.1"/>
    </source>
</evidence>
<dbReference type="RefSeq" id="WP_167496235.1">
    <property type="nucleotide sequence ID" value="NZ_BJLF01000023.1"/>
</dbReference>
<dbReference type="AlphaFoldDB" id="A0A4Y3HZY0"/>
<evidence type="ECO:0008006" key="3">
    <source>
        <dbReference type="Google" id="ProtNLM"/>
    </source>
</evidence>
<sequence>MLRRLLYPAIGLFLLACLFFGEDMWKFITGDPIRDIQDWAQGVMKAFDRFIKG</sequence>
<reference evidence="1 2" key="1">
    <citation type="submission" date="2019-06" db="EMBL/GenBank/DDBJ databases">
        <title>Whole genome shotgun sequence of Vibrio inusitatus NBRC 102082.</title>
        <authorList>
            <person name="Hosoyama A."/>
            <person name="Uohara A."/>
            <person name="Ohji S."/>
            <person name="Ichikawa N."/>
        </authorList>
    </citation>
    <scope>NUCLEOTIDE SEQUENCE [LARGE SCALE GENOMIC DNA]</scope>
    <source>
        <strain evidence="1 2">NBRC 102082</strain>
    </source>
</reference>
<dbReference type="EMBL" id="BJLF01000023">
    <property type="protein sequence ID" value="GEA52717.1"/>
    <property type="molecule type" value="Genomic_DNA"/>
</dbReference>
<accession>A0A4Y3HZY0</accession>
<dbReference type="Proteomes" id="UP000318717">
    <property type="component" value="Unassembled WGS sequence"/>
</dbReference>